<evidence type="ECO:0000313" key="1">
    <source>
        <dbReference type="EMBL" id="TWU59023.1"/>
    </source>
</evidence>
<proteinExistence type="predicted"/>
<sequence>MLCGYNQAPWSCFCPTQPNSKMPRTADQILEESFLDVRAKLLAVAATLDRIDRAAEQTGGLSEAQVNRRAQVDAAIEICVGDGPDRAEKLQRLFSRTYQPEWRTTMHL</sequence>
<gene>
    <name evidence="1" type="ORF">Poly51_18080</name>
</gene>
<accession>A0A5C6FB24</accession>
<comment type="caution">
    <text evidence="1">The sequence shown here is derived from an EMBL/GenBank/DDBJ whole genome shotgun (WGS) entry which is preliminary data.</text>
</comment>
<dbReference type="EMBL" id="SJPW01000002">
    <property type="protein sequence ID" value="TWU59023.1"/>
    <property type="molecule type" value="Genomic_DNA"/>
</dbReference>
<dbReference type="AlphaFoldDB" id="A0A5C6FB24"/>
<organism evidence="1 2">
    <name type="scientific">Rubripirellula tenax</name>
    <dbReference type="NCBI Taxonomy" id="2528015"/>
    <lineage>
        <taxon>Bacteria</taxon>
        <taxon>Pseudomonadati</taxon>
        <taxon>Planctomycetota</taxon>
        <taxon>Planctomycetia</taxon>
        <taxon>Pirellulales</taxon>
        <taxon>Pirellulaceae</taxon>
        <taxon>Rubripirellula</taxon>
    </lineage>
</organism>
<reference evidence="1 2" key="1">
    <citation type="submission" date="2019-02" db="EMBL/GenBank/DDBJ databases">
        <title>Deep-cultivation of Planctomycetes and their phenomic and genomic characterization uncovers novel biology.</title>
        <authorList>
            <person name="Wiegand S."/>
            <person name="Jogler M."/>
            <person name="Boedeker C."/>
            <person name="Pinto D."/>
            <person name="Vollmers J."/>
            <person name="Rivas-Marin E."/>
            <person name="Kohn T."/>
            <person name="Peeters S.H."/>
            <person name="Heuer A."/>
            <person name="Rast P."/>
            <person name="Oberbeckmann S."/>
            <person name="Bunk B."/>
            <person name="Jeske O."/>
            <person name="Meyerdierks A."/>
            <person name="Storesund J.E."/>
            <person name="Kallscheuer N."/>
            <person name="Luecker S."/>
            <person name="Lage O.M."/>
            <person name="Pohl T."/>
            <person name="Merkel B.J."/>
            <person name="Hornburger P."/>
            <person name="Mueller R.-W."/>
            <person name="Bruemmer F."/>
            <person name="Labrenz M."/>
            <person name="Spormann A.M."/>
            <person name="Op Den Camp H."/>
            <person name="Overmann J."/>
            <person name="Amann R."/>
            <person name="Jetten M.S.M."/>
            <person name="Mascher T."/>
            <person name="Medema M.H."/>
            <person name="Devos D.P."/>
            <person name="Kaster A.-K."/>
            <person name="Ovreas L."/>
            <person name="Rohde M."/>
            <person name="Galperin M.Y."/>
            <person name="Jogler C."/>
        </authorList>
    </citation>
    <scope>NUCLEOTIDE SEQUENCE [LARGE SCALE GENOMIC DNA]</scope>
    <source>
        <strain evidence="1 2">Poly51</strain>
    </source>
</reference>
<protein>
    <submittedName>
        <fullName evidence="1">Uncharacterized protein</fullName>
    </submittedName>
</protein>
<evidence type="ECO:0000313" key="2">
    <source>
        <dbReference type="Proteomes" id="UP000318288"/>
    </source>
</evidence>
<dbReference type="Proteomes" id="UP000318288">
    <property type="component" value="Unassembled WGS sequence"/>
</dbReference>
<name>A0A5C6FB24_9BACT</name>
<keyword evidence="2" id="KW-1185">Reference proteome</keyword>